<accession>A0ABT7CNA5</accession>
<protein>
    <submittedName>
        <fullName evidence="1">Uncharacterized protein</fullName>
    </submittedName>
</protein>
<dbReference type="Proteomes" id="UP001228581">
    <property type="component" value="Unassembled WGS sequence"/>
</dbReference>
<proteinExistence type="predicted"/>
<sequence length="69" mass="7770">MVKFQLRLDDNNVPQLVFEYNTAETGLQEQEFKRFIDTASQTENFQLDVASTANANGTTKATISLSRIV</sequence>
<keyword evidence="2" id="KW-1185">Reference proteome</keyword>
<comment type="caution">
    <text evidence="1">The sequence shown here is derived from an EMBL/GenBank/DDBJ whole genome shotgun (WGS) entry which is preliminary data.</text>
</comment>
<name>A0ABT7CNA5_9BACT</name>
<dbReference type="RefSeq" id="WP_313997095.1">
    <property type="nucleotide sequence ID" value="NZ_JASJOT010000008.1"/>
</dbReference>
<dbReference type="EMBL" id="JASJOT010000008">
    <property type="protein sequence ID" value="MDJ1494169.1"/>
    <property type="molecule type" value="Genomic_DNA"/>
</dbReference>
<organism evidence="1 2">
    <name type="scientific">Xanthocytophaga flava</name>
    <dbReference type="NCBI Taxonomy" id="3048013"/>
    <lineage>
        <taxon>Bacteria</taxon>
        <taxon>Pseudomonadati</taxon>
        <taxon>Bacteroidota</taxon>
        <taxon>Cytophagia</taxon>
        <taxon>Cytophagales</taxon>
        <taxon>Rhodocytophagaceae</taxon>
        <taxon>Xanthocytophaga</taxon>
    </lineage>
</organism>
<evidence type="ECO:0000313" key="2">
    <source>
        <dbReference type="Proteomes" id="UP001228581"/>
    </source>
</evidence>
<gene>
    <name evidence="1" type="ORF">QNI19_14595</name>
</gene>
<reference evidence="1 2" key="1">
    <citation type="submission" date="2023-05" db="EMBL/GenBank/DDBJ databases">
        <authorList>
            <person name="Zhang X."/>
        </authorList>
    </citation>
    <scope>NUCLEOTIDE SEQUENCE [LARGE SCALE GENOMIC DNA]</scope>
    <source>
        <strain evidence="1 2">DM2B3-1</strain>
    </source>
</reference>
<evidence type="ECO:0000313" key="1">
    <source>
        <dbReference type="EMBL" id="MDJ1494169.1"/>
    </source>
</evidence>